<dbReference type="OrthoDB" id="1445766at2"/>
<evidence type="ECO:0000313" key="2">
    <source>
        <dbReference type="EMBL" id="TCV88061.1"/>
    </source>
</evidence>
<reference evidence="2 3" key="1">
    <citation type="submission" date="2019-03" db="EMBL/GenBank/DDBJ databases">
        <title>Genomic Encyclopedia of Type Strains, Phase IV (KMG-IV): sequencing the most valuable type-strain genomes for metagenomic binning, comparative biology and taxonomic classification.</title>
        <authorList>
            <person name="Goeker M."/>
        </authorList>
    </citation>
    <scope>NUCLEOTIDE SEQUENCE [LARGE SCALE GENOMIC DNA]</scope>
    <source>
        <strain evidence="2 3">DSM 100309</strain>
    </source>
</reference>
<dbReference type="EMBL" id="SMCO01000004">
    <property type="protein sequence ID" value="TCV88061.1"/>
    <property type="molecule type" value="Genomic_DNA"/>
</dbReference>
<dbReference type="SMART" id="SM00450">
    <property type="entry name" value="RHOD"/>
    <property type="match status" value="1"/>
</dbReference>
<dbReference type="Gene3D" id="3.40.250.10">
    <property type="entry name" value="Rhodanese-like domain"/>
    <property type="match status" value="1"/>
</dbReference>
<sequence length="127" mass="14122">MAMTLGDFVREARKQINEWDADTAKDNLEEEKVLVVDIREPYEFEKSHLPGAICIPRGLLEGAADAGTKYRDERLCHAQDETILLYCQSGGRSALAALTLQQMGFATVYNLAGGVELWDAEGYPLEK</sequence>
<keyword evidence="3" id="KW-1185">Reference proteome</keyword>
<evidence type="ECO:0000259" key="1">
    <source>
        <dbReference type="PROSITE" id="PS50206"/>
    </source>
</evidence>
<accession>A0A4R3Y905</accession>
<proteinExistence type="predicted"/>
<evidence type="ECO:0000313" key="3">
    <source>
        <dbReference type="Proteomes" id="UP000295367"/>
    </source>
</evidence>
<dbReference type="GO" id="GO:0004792">
    <property type="term" value="F:thiosulfate-cyanide sulfurtransferase activity"/>
    <property type="evidence" value="ECO:0007669"/>
    <property type="project" value="TreeGrafter"/>
</dbReference>
<feature type="domain" description="Rhodanese" evidence="1">
    <location>
        <begin position="29"/>
        <end position="127"/>
    </location>
</feature>
<organism evidence="2 3">
    <name type="scientific">Sulfurirhabdus autotrophica</name>
    <dbReference type="NCBI Taxonomy" id="1706046"/>
    <lineage>
        <taxon>Bacteria</taxon>
        <taxon>Pseudomonadati</taxon>
        <taxon>Pseudomonadota</taxon>
        <taxon>Betaproteobacteria</taxon>
        <taxon>Nitrosomonadales</taxon>
        <taxon>Sulfuricellaceae</taxon>
        <taxon>Sulfurirhabdus</taxon>
    </lineage>
</organism>
<dbReference type="PANTHER" id="PTHR44086:SF10">
    <property type="entry name" value="THIOSULFATE SULFURTRANSFERASE_RHODANESE-LIKE DOMAIN-CONTAINING PROTEIN 3"/>
    <property type="match status" value="1"/>
</dbReference>
<dbReference type="Proteomes" id="UP000295367">
    <property type="component" value="Unassembled WGS sequence"/>
</dbReference>
<keyword evidence="2" id="KW-0808">Transferase</keyword>
<dbReference type="PANTHER" id="PTHR44086">
    <property type="entry name" value="THIOSULFATE SULFURTRANSFERASE RDL2, MITOCHONDRIAL-RELATED"/>
    <property type="match status" value="1"/>
</dbReference>
<dbReference type="InterPro" id="IPR001763">
    <property type="entry name" value="Rhodanese-like_dom"/>
</dbReference>
<dbReference type="InterPro" id="IPR036873">
    <property type="entry name" value="Rhodanese-like_dom_sf"/>
</dbReference>
<dbReference type="AlphaFoldDB" id="A0A4R3Y905"/>
<dbReference type="SUPFAM" id="SSF52821">
    <property type="entry name" value="Rhodanese/Cell cycle control phosphatase"/>
    <property type="match status" value="1"/>
</dbReference>
<dbReference type="Pfam" id="PF00581">
    <property type="entry name" value="Rhodanese"/>
    <property type="match status" value="1"/>
</dbReference>
<protein>
    <submittedName>
        <fullName evidence="2">Rhodanese-related sulfurtransferase</fullName>
    </submittedName>
</protein>
<dbReference type="PROSITE" id="PS50206">
    <property type="entry name" value="RHODANESE_3"/>
    <property type="match status" value="1"/>
</dbReference>
<comment type="caution">
    <text evidence="2">The sequence shown here is derived from an EMBL/GenBank/DDBJ whole genome shotgun (WGS) entry which is preliminary data.</text>
</comment>
<gene>
    <name evidence="2" type="ORF">EDC63_10418</name>
</gene>
<name>A0A4R3Y905_9PROT</name>
<dbReference type="RefSeq" id="WP_124945702.1">
    <property type="nucleotide sequence ID" value="NZ_BHVT01000019.1"/>
</dbReference>